<keyword evidence="3" id="KW-0479">Metal-binding</keyword>
<dbReference type="PANTHER" id="PTHR11085">
    <property type="entry name" value="NAD-DEPENDENT PROTEIN DEACYLASE SIRTUIN-5, MITOCHONDRIAL-RELATED"/>
    <property type="match status" value="1"/>
</dbReference>
<evidence type="ECO:0000256" key="3">
    <source>
        <dbReference type="PROSITE-ProRule" id="PRU00236"/>
    </source>
</evidence>
<feature type="binding site" evidence="3">
    <location>
        <position position="826"/>
    </location>
    <ligand>
        <name>Zn(2+)</name>
        <dbReference type="ChEBI" id="CHEBI:29105"/>
    </ligand>
</feature>
<dbReference type="InterPro" id="IPR026590">
    <property type="entry name" value="Ssirtuin_cat_dom"/>
</dbReference>
<evidence type="ECO:0000259" key="4">
    <source>
        <dbReference type="PROSITE" id="PS50305"/>
    </source>
</evidence>
<organism evidence="5">
    <name type="scientific">Aplanochytrium stocchinoi</name>
    <dbReference type="NCBI Taxonomy" id="215587"/>
    <lineage>
        <taxon>Eukaryota</taxon>
        <taxon>Sar</taxon>
        <taxon>Stramenopiles</taxon>
        <taxon>Bigyra</taxon>
        <taxon>Labyrinthulomycetes</taxon>
        <taxon>Thraustochytrida</taxon>
        <taxon>Thraustochytriidae</taxon>
        <taxon>Aplanochytrium</taxon>
    </lineage>
</organism>
<dbReference type="PANTHER" id="PTHR11085:SF10">
    <property type="entry name" value="NAD-DEPENDENT PROTEIN DEACYLASE SIRTUIN-5, MITOCHONDRIAL-RELATED"/>
    <property type="match status" value="1"/>
</dbReference>
<dbReference type="Gene3D" id="2.20.28.200">
    <property type="match status" value="1"/>
</dbReference>
<dbReference type="GO" id="GO:0070403">
    <property type="term" value="F:NAD+ binding"/>
    <property type="evidence" value="ECO:0007669"/>
    <property type="project" value="InterPro"/>
</dbReference>
<name>A0A7S3UZV7_9STRA</name>
<dbReference type="GO" id="GO:0046872">
    <property type="term" value="F:metal ion binding"/>
    <property type="evidence" value="ECO:0007669"/>
    <property type="project" value="UniProtKB-KW"/>
</dbReference>
<gene>
    <name evidence="5" type="ORF">ASTO00021_LOCUS12772</name>
</gene>
<feature type="domain" description="Deacetylase sirtuin-type" evidence="4">
    <location>
        <begin position="679"/>
        <end position="944"/>
    </location>
</feature>
<sequence length="977" mass="111885">MDHKVKKMKVKKGLVSQIPATRSSRFPIYGVEEVDMYGQVTCTCNEGSNSSTLTEKDITDLLGEDTDNETPKSSDVHKLIFRDIENQLTRSLCIYRNIGEENNNPWVSHANLENAITSYEDLVTSHTIDFSRYFHAGVNYVPKRLIRYYDFWDSLHNKSKWTLEEFENFISRYFFSLRKLDKHKAGRRPKAFSKIFHKHKLKLDAFVDEVFCKVSFGYEKVVHILQDPIVKRLPDEVADKIKNFGKLVVQKTDFDVMEDNIRLDFENAVRNEYPEYELLKRYSGDSDLNFVVAVNIGELEEKGSEGEGKAYIPIKKAVELGKLDKIVKNWGLKVFFPGEFEFVRKKANELGIWLDEQTPFTSRKIGLKGNHKLFYLAIKKYRGELGREIEDKICSANNTFSVFDCSTGNQYNDFLEAIKGGVFDSVLFLLSKDALAKRFREPILQRLGPQDSKLTYRYKCPKALLEEKFPEMSDNNGTAVFCALLKELCPILKFEQKSDSDTSFIITDSKSGHVFDKSKLSEAINNGVLDPLLTVTGTSHLGGIGNLVKYGNERLSYLKLRSKAIGNDCALYRKKTLWELCLKRHRQYPSTYPRVIFEQASSVCERINEFICIDDRSDAFNLVTRFAEEMQLNLYNAKEQEKIPLYKRYEISTYEDIINRGCFPKDVLDEVKRQLGNTNSDVFKQVVRLAYLLRLGKERKLHTSVFTGAGIGTGAGANLPTVRGITKAHKQDSFDPSLLERIRPTASHMVIRALMDEKFVSFVCSQNIENLHRTSGIPKSRLWEVHGNLFDFECSNCGTVYDEDNPTHVQDMLCSICSKTSHTTECNNSSLQDIHNTARKFTRHSGNLRRRVIRRYGENVVPPIHAKYHLSKTQIGIVIGSSLKVGNMHAIVCPENISKRPILVVINRGTAKQKVDNWAHKTGLRFDIECDTVLTAVAKLLQLTVPDAPQVKRQLLHERGETTIDLQRIFFGERRIK</sequence>
<accession>A0A7S3UZV7</accession>
<feature type="active site" description="Proton acceptor" evidence="3">
    <location>
        <position position="786"/>
    </location>
</feature>
<keyword evidence="3" id="KW-0862">Zinc</keyword>
<dbReference type="InterPro" id="IPR029035">
    <property type="entry name" value="DHS-like_NAD/FAD-binding_dom"/>
</dbReference>
<proteinExistence type="predicted"/>
<evidence type="ECO:0000313" key="5">
    <source>
        <dbReference type="EMBL" id="CAE0442662.1"/>
    </source>
</evidence>
<dbReference type="InterPro" id="IPR050134">
    <property type="entry name" value="NAD-dep_sirtuin_deacylases"/>
</dbReference>
<keyword evidence="2" id="KW-0520">NAD</keyword>
<dbReference type="InterPro" id="IPR003000">
    <property type="entry name" value="Sirtuin"/>
</dbReference>
<dbReference type="AlphaFoldDB" id="A0A7S3UZV7"/>
<dbReference type="EMBL" id="HBIN01016779">
    <property type="protein sequence ID" value="CAE0442662.1"/>
    <property type="molecule type" value="Transcribed_RNA"/>
</dbReference>
<evidence type="ECO:0000256" key="2">
    <source>
        <dbReference type="ARBA" id="ARBA00023027"/>
    </source>
</evidence>
<feature type="binding site" evidence="3">
    <location>
        <position position="794"/>
    </location>
    <ligand>
        <name>Zn(2+)</name>
        <dbReference type="ChEBI" id="CHEBI:29105"/>
    </ligand>
</feature>
<dbReference type="Pfam" id="PF02146">
    <property type="entry name" value="SIR2"/>
    <property type="match status" value="1"/>
</dbReference>
<dbReference type="PROSITE" id="PS50305">
    <property type="entry name" value="SIRTUIN"/>
    <property type="match status" value="1"/>
</dbReference>
<evidence type="ECO:0000256" key="1">
    <source>
        <dbReference type="ARBA" id="ARBA00022679"/>
    </source>
</evidence>
<dbReference type="GO" id="GO:0005634">
    <property type="term" value="C:nucleus"/>
    <property type="evidence" value="ECO:0007669"/>
    <property type="project" value="TreeGrafter"/>
</dbReference>
<dbReference type="SUPFAM" id="SSF52467">
    <property type="entry name" value="DHS-like NAD/FAD-binding domain"/>
    <property type="match status" value="1"/>
</dbReference>
<keyword evidence="1" id="KW-0808">Transferase</keyword>
<feature type="binding site" evidence="3">
    <location>
        <position position="797"/>
    </location>
    <ligand>
        <name>Zn(2+)</name>
        <dbReference type="ChEBI" id="CHEBI:29105"/>
    </ligand>
</feature>
<reference evidence="5" key="1">
    <citation type="submission" date="2021-01" db="EMBL/GenBank/DDBJ databases">
        <authorList>
            <person name="Corre E."/>
            <person name="Pelletier E."/>
            <person name="Niang G."/>
            <person name="Scheremetjew M."/>
            <person name="Finn R."/>
            <person name="Kale V."/>
            <person name="Holt S."/>
            <person name="Cochrane G."/>
            <person name="Meng A."/>
            <person name="Brown T."/>
            <person name="Cohen L."/>
        </authorList>
    </citation>
    <scope>NUCLEOTIDE SEQUENCE</scope>
    <source>
        <strain evidence="5">GSBS06</strain>
    </source>
</reference>
<protein>
    <recommendedName>
        <fullName evidence="4">Deacetylase sirtuin-type domain-containing protein</fullName>
    </recommendedName>
</protein>
<dbReference type="GO" id="GO:0017136">
    <property type="term" value="F:histone deacetylase activity, NAD-dependent"/>
    <property type="evidence" value="ECO:0007669"/>
    <property type="project" value="TreeGrafter"/>
</dbReference>
<feature type="binding site" evidence="3">
    <location>
        <position position="817"/>
    </location>
    <ligand>
        <name>Zn(2+)</name>
        <dbReference type="ChEBI" id="CHEBI:29105"/>
    </ligand>
</feature>
<dbReference type="Gene3D" id="3.40.50.1220">
    <property type="entry name" value="TPP-binding domain"/>
    <property type="match status" value="1"/>
</dbReference>